<organism evidence="4 5">
    <name type="scientific">Candidatus Fimadaptatus faecigallinarum</name>
    <dbReference type="NCBI Taxonomy" id="2840814"/>
    <lineage>
        <taxon>Bacteria</taxon>
        <taxon>Bacillati</taxon>
        <taxon>Bacillota</taxon>
        <taxon>Clostridia</taxon>
        <taxon>Eubacteriales</taxon>
        <taxon>Candidatus Fimadaptatus</taxon>
    </lineage>
</organism>
<dbReference type="Proteomes" id="UP000824123">
    <property type="component" value="Unassembled WGS sequence"/>
</dbReference>
<sequence length="181" mass="21087">MPQIVRFTEEHLKLLPQPEQPIDVIGRLAVRFDGAQWHHAEELLATPCQHTYPDDDYDPRDYLNSDDRAAFLALEDGMRIGSVRVYRRWNRNAFIEDIKVDRVWRGRGVGTQLMDAALAWGRAQGLYGAALETQDWNLKACRFYIKYGFELGSVDTRLYDAFEQTRGEQALFFYLLPRRAD</sequence>
<dbReference type="PROSITE" id="PS51186">
    <property type="entry name" value="GNAT"/>
    <property type="match status" value="1"/>
</dbReference>
<dbReference type="PANTHER" id="PTHR43877:SF2">
    <property type="entry name" value="AMINOALKYLPHOSPHONATE N-ACETYLTRANSFERASE-RELATED"/>
    <property type="match status" value="1"/>
</dbReference>
<dbReference type="EMBL" id="DVNK01000057">
    <property type="protein sequence ID" value="HIU47467.1"/>
    <property type="molecule type" value="Genomic_DNA"/>
</dbReference>
<dbReference type="Gene3D" id="3.40.630.30">
    <property type="match status" value="1"/>
</dbReference>
<dbReference type="InterPro" id="IPR050832">
    <property type="entry name" value="Bact_Acetyltransf"/>
</dbReference>
<reference evidence="4" key="2">
    <citation type="journal article" date="2021" name="PeerJ">
        <title>Extensive microbial diversity within the chicken gut microbiome revealed by metagenomics and culture.</title>
        <authorList>
            <person name="Gilroy R."/>
            <person name="Ravi A."/>
            <person name="Getino M."/>
            <person name="Pursley I."/>
            <person name="Horton D.L."/>
            <person name="Alikhan N.F."/>
            <person name="Baker D."/>
            <person name="Gharbi K."/>
            <person name="Hall N."/>
            <person name="Watson M."/>
            <person name="Adriaenssens E.M."/>
            <person name="Foster-Nyarko E."/>
            <person name="Jarju S."/>
            <person name="Secka A."/>
            <person name="Antonio M."/>
            <person name="Oren A."/>
            <person name="Chaudhuri R.R."/>
            <person name="La Ragione R."/>
            <person name="Hildebrand F."/>
            <person name="Pallen M.J."/>
        </authorList>
    </citation>
    <scope>NUCLEOTIDE SEQUENCE</scope>
    <source>
        <strain evidence="4">ChiSxjej2B14-8506</strain>
    </source>
</reference>
<dbReference type="InterPro" id="IPR016181">
    <property type="entry name" value="Acyl_CoA_acyltransferase"/>
</dbReference>
<dbReference type="GO" id="GO:0016747">
    <property type="term" value="F:acyltransferase activity, transferring groups other than amino-acyl groups"/>
    <property type="evidence" value="ECO:0007669"/>
    <property type="project" value="InterPro"/>
</dbReference>
<keyword evidence="2" id="KW-0012">Acyltransferase</keyword>
<evidence type="ECO:0000256" key="1">
    <source>
        <dbReference type="ARBA" id="ARBA00022679"/>
    </source>
</evidence>
<dbReference type="SUPFAM" id="SSF55729">
    <property type="entry name" value="Acyl-CoA N-acyltransferases (Nat)"/>
    <property type="match status" value="1"/>
</dbReference>
<evidence type="ECO:0000256" key="2">
    <source>
        <dbReference type="ARBA" id="ARBA00023315"/>
    </source>
</evidence>
<dbReference type="PRINTS" id="PR01754">
    <property type="entry name" value="SACTRNSFRASE"/>
</dbReference>
<dbReference type="Pfam" id="PF00583">
    <property type="entry name" value="Acetyltransf_1"/>
    <property type="match status" value="1"/>
</dbReference>
<proteinExistence type="predicted"/>
<evidence type="ECO:0000313" key="4">
    <source>
        <dbReference type="EMBL" id="HIU47467.1"/>
    </source>
</evidence>
<evidence type="ECO:0000259" key="3">
    <source>
        <dbReference type="PROSITE" id="PS51186"/>
    </source>
</evidence>
<protein>
    <submittedName>
        <fullName evidence="4">GNAT family N-acetyltransferase</fullName>
    </submittedName>
</protein>
<accession>A0A9D1S5N5</accession>
<dbReference type="AlphaFoldDB" id="A0A9D1S5N5"/>
<comment type="caution">
    <text evidence="4">The sequence shown here is derived from an EMBL/GenBank/DDBJ whole genome shotgun (WGS) entry which is preliminary data.</text>
</comment>
<evidence type="ECO:0000313" key="5">
    <source>
        <dbReference type="Proteomes" id="UP000824123"/>
    </source>
</evidence>
<dbReference type="InterPro" id="IPR008125">
    <property type="entry name" value="Streptothricin_AcTrfase"/>
</dbReference>
<dbReference type="PANTHER" id="PTHR43877">
    <property type="entry name" value="AMINOALKYLPHOSPHONATE N-ACETYLTRANSFERASE-RELATED-RELATED"/>
    <property type="match status" value="1"/>
</dbReference>
<dbReference type="InterPro" id="IPR000182">
    <property type="entry name" value="GNAT_dom"/>
</dbReference>
<dbReference type="CDD" id="cd04301">
    <property type="entry name" value="NAT_SF"/>
    <property type="match status" value="1"/>
</dbReference>
<feature type="domain" description="N-acetyltransferase" evidence="3">
    <location>
        <begin position="30"/>
        <end position="181"/>
    </location>
</feature>
<keyword evidence="1" id="KW-0808">Transferase</keyword>
<reference evidence="4" key="1">
    <citation type="submission" date="2020-10" db="EMBL/GenBank/DDBJ databases">
        <authorList>
            <person name="Gilroy R."/>
        </authorList>
    </citation>
    <scope>NUCLEOTIDE SEQUENCE</scope>
    <source>
        <strain evidence="4">ChiSxjej2B14-8506</strain>
    </source>
</reference>
<name>A0A9D1S5N5_9FIRM</name>
<gene>
    <name evidence="4" type="ORF">IAC59_09475</name>
</gene>